<evidence type="ECO:0000313" key="2">
    <source>
        <dbReference type="Proteomes" id="UP001054889"/>
    </source>
</evidence>
<dbReference type="SUPFAM" id="SSF52058">
    <property type="entry name" value="L domain-like"/>
    <property type="match status" value="1"/>
</dbReference>
<keyword evidence="2" id="KW-1185">Reference proteome</keyword>
<sequence length="586" mass="65310">MVVATAAADSGEDSWRRRLIAACSWASRGQGCPHDRIGYKDIIQNIDAETIKEAVQKVIPYLEDKSISGHNAFYFDGWHNGLAASVVLRTIAEAPPTSLRERFDKIIHLDCSRWKGPRVLQRTIVEQLQLPPWVLAVLSKHDEENDFSGVDEGSRGVTAVNPELTSFFLDVHDGSYPPLSGDIFLKPSDRLQVLKLGGCKFSFYSPPFSCCRGLRFLGLDQCIDQWEEEDQEKWKQGRPAMEFFQSLWVLDISHIDWELDLSPEEIEQLAANIRDVHVKKGRIWSNKFEWRKLKNLQKLRVIEPTCSWETGKRDEFTDMAKLELLDLSGNVTIQALSSLSSATGLKALVLNGCVGLEHVGPLAPSLDSFSFDVGHSISTNDSAKVSKISLAGCVDLKSFLLRGALQILEELNLSGTSIKKLDLSNQVVEVPRLKKVFLMGCKQLRVISWWEGPWKLEVLCIDTHGRRGAPNNSVSSSFSSFQHKTHDGYVVAGDARFIQSLFDSNGGLKTKSLYLDLHVPHSISRSPSSSSNSVLTKPLCYSDVVVFRLKSLSAYGNQIPWSPPSHLHVEIGEGIKLADVNSLRAI</sequence>
<gene>
    <name evidence="1" type="primary">gb27483</name>
    <name evidence="1" type="ORF">PR202_gb27483</name>
</gene>
<organism evidence="1 2">
    <name type="scientific">Eleusine coracana subsp. coracana</name>
    <dbReference type="NCBI Taxonomy" id="191504"/>
    <lineage>
        <taxon>Eukaryota</taxon>
        <taxon>Viridiplantae</taxon>
        <taxon>Streptophyta</taxon>
        <taxon>Embryophyta</taxon>
        <taxon>Tracheophyta</taxon>
        <taxon>Spermatophyta</taxon>
        <taxon>Magnoliopsida</taxon>
        <taxon>Liliopsida</taxon>
        <taxon>Poales</taxon>
        <taxon>Poaceae</taxon>
        <taxon>PACMAD clade</taxon>
        <taxon>Chloridoideae</taxon>
        <taxon>Cynodonteae</taxon>
        <taxon>Eleusininae</taxon>
        <taxon>Eleusine</taxon>
    </lineage>
</organism>
<reference evidence="1" key="1">
    <citation type="journal article" date="2018" name="DNA Res.">
        <title>Multiple hybrid de novo genome assembly of finger millet, an orphan allotetraploid crop.</title>
        <authorList>
            <person name="Hatakeyama M."/>
            <person name="Aluri S."/>
            <person name="Balachadran M.T."/>
            <person name="Sivarajan S.R."/>
            <person name="Patrignani A."/>
            <person name="Gruter S."/>
            <person name="Poveda L."/>
            <person name="Shimizu-Inatsugi R."/>
            <person name="Baeten J."/>
            <person name="Francoijs K.J."/>
            <person name="Nataraja K.N."/>
            <person name="Reddy Y.A.N."/>
            <person name="Phadnis S."/>
            <person name="Ravikumar R.L."/>
            <person name="Schlapbach R."/>
            <person name="Sreeman S.M."/>
            <person name="Shimizu K.K."/>
        </authorList>
    </citation>
    <scope>NUCLEOTIDE SEQUENCE</scope>
</reference>
<dbReference type="EMBL" id="BQKI01000096">
    <property type="protein sequence ID" value="GJN38445.1"/>
    <property type="molecule type" value="Genomic_DNA"/>
</dbReference>
<accession>A0AAV5FV53</accession>
<evidence type="ECO:0000313" key="1">
    <source>
        <dbReference type="EMBL" id="GJN38445.1"/>
    </source>
</evidence>
<comment type="caution">
    <text evidence="1">The sequence shown here is derived from an EMBL/GenBank/DDBJ whole genome shotgun (WGS) entry which is preliminary data.</text>
</comment>
<protein>
    <submittedName>
        <fullName evidence="1">Uncharacterized protein</fullName>
    </submittedName>
</protein>
<proteinExistence type="predicted"/>
<dbReference type="Gene3D" id="3.80.10.10">
    <property type="entry name" value="Ribonuclease Inhibitor"/>
    <property type="match status" value="1"/>
</dbReference>
<dbReference type="InterPro" id="IPR032675">
    <property type="entry name" value="LRR_dom_sf"/>
</dbReference>
<dbReference type="AlphaFoldDB" id="A0AAV5FV53"/>
<dbReference type="Proteomes" id="UP001054889">
    <property type="component" value="Unassembled WGS sequence"/>
</dbReference>
<reference evidence="1" key="2">
    <citation type="submission" date="2021-12" db="EMBL/GenBank/DDBJ databases">
        <title>Resequencing data analysis of finger millet.</title>
        <authorList>
            <person name="Hatakeyama M."/>
            <person name="Aluri S."/>
            <person name="Balachadran M.T."/>
            <person name="Sivarajan S.R."/>
            <person name="Poveda L."/>
            <person name="Shimizu-Inatsugi R."/>
            <person name="Schlapbach R."/>
            <person name="Sreeman S.M."/>
            <person name="Shimizu K.K."/>
        </authorList>
    </citation>
    <scope>NUCLEOTIDE SEQUENCE</scope>
</reference>
<name>A0AAV5FV53_ELECO</name>